<evidence type="ECO:0000256" key="3">
    <source>
        <dbReference type="ARBA" id="ARBA00022475"/>
    </source>
</evidence>
<dbReference type="CDD" id="cd06261">
    <property type="entry name" value="TM_PBP2"/>
    <property type="match status" value="1"/>
</dbReference>
<dbReference type="Proteomes" id="UP001385809">
    <property type="component" value="Unassembled WGS sequence"/>
</dbReference>
<keyword evidence="10" id="KW-1185">Reference proteome</keyword>
<feature type="transmembrane region" description="Helical" evidence="7">
    <location>
        <begin position="36"/>
        <end position="58"/>
    </location>
</feature>
<dbReference type="InterPro" id="IPR035906">
    <property type="entry name" value="MetI-like_sf"/>
</dbReference>
<evidence type="ECO:0000256" key="7">
    <source>
        <dbReference type="RuleBase" id="RU363032"/>
    </source>
</evidence>
<evidence type="ECO:0000259" key="8">
    <source>
        <dbReference type="PROSITE" id="PS50928"/>
    </source>
</evidence>
<dbReference type="RefSeq" id="WP_337693490.1">
    <property type="nucleotide sequence ID" value="NZ_JBBEGN010000001.1"/>
</dbReference>
<keyword evidence="6 7" id="KW-0472">Membrane</keyword>
<dbReference type="SUPFAM" id="SSF161098">
    <property type="entry name" value="MetI-like"/>
    <property type="match status" value="1"/>
</dbReference>
<keyword evidence="5 7" id="KW-1133">Transmembrane helix</keyword>
<accession>A0ABU8MIX4</accession>
<proteinExistence type="inferred from homology"/>
<dbReference type="PROSITE" id="PS50928">
    <property type="entry name" value="ABC_TM1"/>
    <property type="match status" value="1"/>
</dbReference>
<evidence type="ECO:0000313" key="9">
    <source>
        <dbReference type="EMBL" id="MEJ2866879.1"/>
    </source>
</evidence>
<keyword evidence="2 7" id="KW-0813">Transport</keyword>
<feature type="transmembrane region" description="Helical" evidence="7">
    <location>
        <begin position="152"/>
        <end position="171"/>
    </location>
</feature>
<evidence type="ECO:0000256" key="6">
    <source>
        <dbReference type="ARBA" id="ARBA00023136"/>
    </source>
</evidence>
<comment type="subcellular location">
    <subcellularLocation>
        <location evidence="1 7">Cell membrane</location>
        <topology evidence="1 7">Multi-pass membrane protein</topology>
    </subcellularLocation>
</comment>
<comment type="similarity">
    <text evidence="7">Belongs to the binding-protein-dependent transport system permease family.</text>
</comment>
<sequence length="283" mass="30159">MSAPPAATARPTSTAPVLRDLPLRASRRRRGLPRPLRRVLVVVGLLVIWQIASSSGLLSPDTLSSPWDTVRTAAEMSASGDLHEALLTSLQRAATGLALGVPAGLALALVSGLFRAGEDLVDSPMQMLRTLPFLGITPLLILWFGIGDTPKVALVFLGVCFPVYVNTLVGIRNVDARLVEAAQAFGASRWHVVRAVVLPGALPNILVGLRLALGVAWLALVVGEQISSDGGIGSLMLRAQDNLRTDRIVVCLVIYALLGLLSDLVVRGLERLLLTWRQGLEAR</sequence>
<reference evidence="9 10" key="1">
    <citation type="submission" date="2024-03" db="EMBL/GenBank/DDBJ databases">
        <title>Actinomycetospora sp. OC33-EN08, a novel actinomycete isolated from wild orchid (Aerides multiflora).</title>
        <authorList>
            <person name="Suriyachadkun C."/>
        </authorList>
    </citation>
    <scope>NUCLEOTIDE SEQUENCE [LARGE SCALE GENOMIC DNA]</scope>
    <source>
        <strain evidence="9 10">OC33-EN08</strain>
    </source>
</reference>
<comment type="caution">
    <text evidence="9">The sequence shown here is derived from an EMBL/GenBank/DDBJ whole genome shotgun (WGS) entry which is preliminary data.</text>
</comment>
<dbReference type="Pfam" id="PF00528">
    <property type="entry name" value="BPD_transp_1"/>
    <property type="match status" value="1"/>
</dbReference>
<evidence type="ECO:0000256" key="2">
    <source>
        <dbReference type="ARBA" id="ARBA00022448"/>
    </source>
</evidence>
<keyword evidence="3" id="KW-1003">Cell membrane</keyword>
<keyword evidence="4 7" id="KW-0812">Transmembrane</keyword>
<feature type="transmembrane region" description="Helical" evidence="7">
    <location>
        <begin position="93"/>
        <end position="114"/>
    </location>
</feature>
<dbReference type="Gene3D" id="1.10.3720.10">
    <property type="entry name" value="MetI-like"/>
    <property type="match status" value="1"/>
</dbReference>
<evidence type="ECO:0000313" key="10">
    <source>
        <dbReference type="Proteomes" id="UP001385809"/>
    </source>
</evidence>
<dbReference type="PANTHER" id="PTHR30151">
    <property type="entry name" value="ALKANE SULFONATE ABC TRANSPORTER-RELATED, MEMBRANE SUBUNIT"/>
    <property type="match status" value="1"/>
</dbReference>
<evidence type="ECO:0000256" key="5">
    <source>
        <dbReference type="ARBA" id="ARBA00022989"/>
    </source>
</evidence>
<feature type="transmembrane region" description="Helical" evidence="7">
    <location>
        <begin position="247"/>
        <end position="266"/>
    </location>
</feature>
<dbReference type="InterPro" id="IPR000515">
    <property type="entry name" value="MetI-like"/>
</dbReference>
<feature type="domain" description="ABC transmembrane type-1" evidence="8">
    <location>
        <begin position="86"/>
        <end position="266"/>
    </location>
</feature>
<dbReference type="PANTHER" id="PTHR30151:SF38">
    <property type="entry name" value="ALIPHATIC SULFONATES TRANSPORT PERMEASE PROTEIN SSUC-RELATED"/>
    <property type="match status" value="1"/>
</dbReference>
<name>A0ABU8MIX4_9PSEU</name>
<organism evidence="9 10">
    <name type="scientific">Actinomycetospora aurantiaca</name>
    <dbReference type="NCBI Taxonomy" id="3129233"/>
    <lineage>
        <taxon>Bacteria</taxon>
        <taxon>Bacillati</taxon>
        <taxon>Actinomycetota</taxon>
        <taxon>Actinomycetes</taxon>
        <taxon>Pseudonocardiales</taxon>
        <taxon>Pseudonocardiaceae</taxon>
        <taxon>Actinomycetospora</taxon>
    </lineage>
</organism>
<dbReference type="EMBL" id="JBBEGN010000001">
    <property type="protein sequence ID" value="MEJ2866879.1"/>
    <property type="molecule type" value="Genomic_DNA"/>
</dbReference>
<feature type="transmembrane region" description="Helical" evidence="7">
    <location>
        <begin position="126"/>
        <end position="146"/>
    </location>
</feature>
<gene>
    <name evidence="9" type="ORF">WCD74_03825</name>
</gene>
<protein>
    <submittedName>
        <fullName evidence="9">ABC transporter permease</fullName>
    </submittedName>
</protein>
<evidence type="ECO:0000256" key="1">
    <source>
        <dbReference type="ARBA" id="ARBA00004651"/>
    </source>
</evidence>
<evidence type="ECO:0000256" key="4">
    <source>
        <dbReference type="ARBA" id="ARBA00022692"/>
    </source>
</evidence>